<comment type="caution">
    <text evidence="2">The sequence shown here is derived from an EMBL/GenBank/DDBJ whole genome shotgun (WGS) entry which is preliminary data.</text>
</comment>
<sequence>MQIFMQLLRMKRSSIDRAQQNDVIGEEDDDSVAEIKPLSRQKRIDSFKVPEENRDEEEEYFGDNKVENQARKNGFSLTAQNGKQSDETQRDEQTINHNKMLVEKAGHYSTALCRHKRLDLSKHLGPAGSLGEQRGQDARQPSDVRAIEEAAPEDANLRWRLLRKWLDRHEEEAAVVRASADDEKVDDWLEELVMREQMALMNTEYGTRVRRERLMNATLTGDLSTLSKIQRDAEEILRRRALEGIKDPQVLKVPLKEKATGDEHC</sequence>
<dbReference type="EMBL" id="PZQS01000009">
    <property type="protein sequence ID" value="PVD24969.1"/>
    <property type="molecule type" value="Genomic_DNA"/>
</dbReference>
<feature type="region of interest" description="Disordered" evidence="1">
    <location>
        <begin position="40"/>
        <end position="95"/>
    </location>
</feature>
<dbReference type="AlphaFoldDB" id="A0A2T7NUW4"/>
<reference evidence="2 3" key="1">
    <citation type="submission" date="2018-04" db="EMBL/GenBank/DDBJ databases">
        <title>The genome of golden apple snail Pomacea canaliculata provides insight into stress tolerance and invasive adaptation.</title>
        <authorList>
            <person name="Liu C."/>
            <person name="Liu B."/>
            <person name="Ren Y."/>
            <person name="Zhang Y."/>
            <person name="Wang H."/>
            <person name="Li S."/>
            <person name="Jiang F."/>
            <person name="Yin L."/>
            <person name="Zhang G."/>
            <person name="Qian W."/>
            <person name="Fan W."/>
        </authorList>
    </citation>
    <scope>NUCLEOTIDE SEQUENCE [LARGE SCALE GENOMIC DNA]</scope>
    <source>
        <strain evidence="2">SZHN2017</strain>
        <tissue evidence="2">Muscle</tissue>
    </source>
</reference>
<dbReference type="Proteomes" id="UP000245119">
    <property type="component" value="Linkage Group LG9"/>
</dbReference>
<name>A0A2T7NUW4_POMCA</name>
<protein>
    <submittedName>
        <fullName evidence="2">Uncharacterized protein</fullName>
    </submittedName>
</protein>
<evidence type="ECO:0000313" key="3">
    <source>
        <dbReference type="Proteomes" id="UP000245119"/>
    </source>
</evidence>
<keyword evidence="3" id="KW-1185">Reference proteome</keyword>
<feature type="compositionally biased region" description="Basic and acidic residues" evidence="1">
    <location>
        <begin position="84"/>
        <end position="95"/>
    </location>
</feature>
<proteinExistence type="predicted"/>
<feature type="compositionally biased region" description="Basic and acidic residues" evidence="1">
    <location>
        <begin position="42"/>
        <end position="52"/>
    </location>
</feature>
<evidence type="ECO:0000256" key="1">
    <source>
        <dbReference type="SAM" id="MobiDB-lite"/>
    </source>
</evidence>
<organism evidence="2 3">
    <name type="scientific">Pomacea canaliculata</name>
    <name type="common">Golden apple snail</name>
    <dbReference type="NCBI Taxonomy" id="400727"/>
    <lineage>
        <taxon>Eukaryota</taxon>
        <taxon>Metazoa</taxon>
        <taxon>Spiralia</taxon>
        <taxon>Lophotrochozoa</taxon>
        <taxon>Mollusca</taxon>
        <taxon>Gastropoda</taxon>
        <taxon>Caenogastropoda</taxon>
        <taxon>Architaenioglossa</taxon>
        <taxon>Ampullarioidea</taxon>
        <taxon>Ampullariidae</taxon>
        <taxon>Pomacea</taxon>
    </lineage>
</organism>
<evidence type="ECO:0000313" key="2">
    <source>
        <dbReference type="EMBL" id="PVD24969.1"/>
    </source>
</evidence>
<gene>
    <name evidence="2" type="ORF">C0Q70_15465</name>
</gene>
<accession>A0A2T7NUW4</accession>